<protein>
    <recommendedName>
        <fullName evidence="3">DUF3456 domain-containing protein</fullName>
    </recommendedName>
</protein>
<dbReference type="InterPro" id="IPR021852">
    <property type="entry name" value="DUF3456"/>
</dbReference>
<dbReference type="PANTHER" id="PTHR13341:SF2">
    <property type="entry name" value="PROTEIN SEELE"/>
    <property type="match status" value="1"/>
</dbReference>
<dbReference type="EMBL" id="CAXAJV020001287">
    <property type="protein sequence ID" value="CAL7936446.1"/>
    <property type="molecule type" value="Genomic_DNA"/>
</dbReference>
<evidence type="ECO:0000313" key="5">
    <source>
        <dbReference type="Proteomes" id="UP001642520"/>
    </source>
</evidence>
<dbReference type="Gene3D" id="1.10.225.10">
    <property type="entry name" value="Saposin-like"/>
    <property type="match status" value="1"/>
</dbReference>
<dbReference type="Proteomes" id="UP001642520">
    <property type="component" value="Unassembled WGS sequence"/>
</dbReference>
<comment type="caution">
    <text evidence="4">The sequence shown here is derived from an EMBL/GenBank/DDBJ whole genome shotgun (WGS) entry which is preliminary data.</text>
</comment>
<feature type="region of interest" description="Disordered" evidence="2">
    <location>
        <begin position="187"/>
        <end position="206"/>
    </location>
</feature>
<evidence type="ECO:0000256" key="2">
    <source>
        <dbReference type="SAM" id="MobiDB-lite"/>
    </source>
</evidence>
<dbReference type="InterPro" id="IPR042415">
    <property type="entry name" value="CNPY"/>
</dbReference>
<feature type="domain" description="DUF3456" evidence="3">
    <location>
        <begin position="38"/>
        <end position="183"/>
    </location>
</feature>
<name>A0ABP1N641_XYLVO</name>
<evidence type="ECO:0000313" key="4">
    <source>
        <dbReference type="EMBL" id="CAL7936446.1"/>
    </source>
</evidence>
<evidence type="ECO:0000256" key="1">
    <source>
        <dbReference type="ARBA" id="ARBA00007285"/>
    </source>
</evidence>
<dbReference type="PANTHER" id="PTHR13341">
    <property type="entry name" value="MIR-INTERACTING SAPOSIN-LIKE PROTEIN"/>
    <property type="match status" value="1"/>
</dbReference>
<comment type="similarity">
    <text evidence="1">Belongs to the canopy family.</text>
</comment>
<sequence>MSFNFIMKYNMKNLIMIFSILFINTFAKGTEVDSKLLKCLVCRSTVKEIEAELAKIDPSREIEIGNYRLDAQGNIIHKKVPLAQSEVHISEILDNVCEKMSDYVRATYKSNGQLTILNLIDPSGGMNPEISKVDVIQDEDLNKSLKYYCEEIVEEFEDSIIPLLVRKENNIKEQLCVNTANLCNSADFSQDDEEGGESDNNEHYEL</sequence>
<evidence type="ECO:0000259" key="3">
    <source>
        <dbReference type="Pfam" id="PF11938"/>
    </source>
</evidence>
<feature type="compositionally biased region" description="Acidic residues" evidence="2">
    <location>
        <begin position="189"/>
        <end position="199"/>
    </location>
</feature>
<proteinExistence type="inferred from homology"/>
<accession>A0ABP1N641</accession>
<gene>
    <name evidence="4" type="ORF">XYLVIOL_LOCUS2170</name>
</gene>
<keyword evidence="5" id="KW-1185">Reference proteome</keyword>
<organism evidence="4 5">
    <name type="scientific">Xylocopa violacea</name>
    <name type="common">Violet carpenter bee</name>
    <name type="synonym">Apis violacea</name>
    <dbReference type="NCBI Taxonomy" id="135666"/>
    <lineage>
        <taxon>Eukaryota</taxon>
        <taxon>Metazoa</taxon>
        <taxon>Ecdysozoa</taxon>
        <taxon>Arthropoda</taxon>
        <taxon>Hexapoda</taxon>
        <taxon>Insecta</taxon>
        <taxon>Pterygota</taxon>
        <taxon>Neoptera</taxon>
        <taxon>Endopterygota</taxon>
        <taxon>Hymenoptera</taxon>
        <taxon>Apocrita</taxon>
        <taxon>Aculeata</taxon>
        <taxon>Apoidea</taxon>
        <taxon>Anthophila</taxon>
        <taxon>Apidae</taxon>
        <taxon>Xylocopa</taxon>
        <taxon>Xylocopa</taxon>
    </lineage>
</organism>
<dbReference type="Pfam" id="PF11938">
    <property type="entry name" value="DUF3456"/>
    <property type="match status" value="1"/>
</dbReference>
<reference evidence="4 5" key="1">
    <citation type="submission" date="2024-08" db="EMBL/GenBank/DDBJ databases">
        <authorList>
            <person name="Will J Nash"/>
            <person name="Angela Man"/>
            <person name="Seanna McTaggart"/>
            <person name="Kendall Baker"/>
            <person name="Tom Barker"/>
            <person name="Leah Catchpole"/>
            <person name="Alex Durrant"/>
            <person name="Karim Gharbi"/>
            <person name="Naomi Irish"/>
            <person name="Gemy Kaithakottil"/>
            <person name="Debby Ku"/>
            <person name="Aaliyah Providence"/>
            <person name="Felix Shaw"/>
            <person name="David Swarbreck"/>
            <person name="Chris Watkins"/>
            <person name="Ann M. McCartney"/>
            <person name="Giulio Formenti"/>
            <person name="Alice Mouton"/>
            <person name="Noel Vella"/>
            <person name="Bjorn M von Reumont"/>
            <person name="Adriana Vella"/>
            <person name="Wilfried Haerty"/>
        </authorList>
    </citation>
    <scope>NUCLEOTIDE SEQUENCE [LARGE SCALE GENOMIC DNA]</scope>
</reference>